<feature type="compositionally biased region" description="Acidic residues" evidence="2">
    <location>
        <begin position="320"/>
        <end position="340"/>
    </location>
</feature>
<evidence type="ECO:0000313" key="3">
    <source>
        <dbReference type="EMBL" id="MDT0617881.1"/>
    </source>
</evidence>
<dbReference type="SUPFAM" id="SSF56349">
    <property type="entry name" value="DNA breaking-rejoining enzymes"/>
    <property type="match status" value="1"/>
</dbReference>
<proteinExistence type="predicted"/>
<keyword evidence="4" id="KW-1185">Reference proteome</keyword>
<reference evidence="3 4" key="1">
    <citation type="submission" date="2023-09" db="EMBL/GenBank/DDBJ databases">
        <authorList>
            <person name="Rey-Velasco X."/>
        </authorList>
    </citation>
    <scope>NUCLEOTIDE SEQUENCE [LARGE SCALE GENOMIC DNA]</scope>
    <source>
        <strain evidence="3 4">P385</strain>
    </source>
</reference>
<name>A0ABU3BA77_9GAMM</name>
<feature type="compositionally biased region" description="Low complexity" evidence="2">
    <location>
        <begin position="835"/>
        <end position="850"/>
    </location>
</feature>
<feature type="region of interest" description="Disordered" evidence="2">
    <location>
        <begin position="1603"/>
        <end position="1623"/>
    </location>
</feature>
<evidence type="ECO:0000256" key="2">
    <source>
        <dbReference type="SAM" id="MobiDB-lite"/>
    </source>
</evidence>
<dbReference type="Proteomes" id="UP001259982">
    <property type="component" value="Unassembled WGS sequence"/>
</dbReference>
<evidence type="ECO:0000313" key="4">
    <source>
        <dbReference type="Proteomes" id="UP001259982"/>
    </source>
</evidence>
<protein>
    <submittedName>
        <fullName evidence="3">Site-specific integrase</fullName>
    </submittedName>
</protein>
<dbReference type="EMBL" id="JAVRHY010000003">
    <property type="protein sequence ID" value="MDT0617881.1"/>
    <property type="molecule type" value="Genomic_DNA"/>
</dbReference>
<organism evidence="3 4">
    <name type="scientific">Spectribacter acetivorans</name>
    <dbReference type="NCBI Taxonomy" id="3075603"/>
    <lineage>
        <taxon>Bacteria</taxon>
        <taxon>Pseudomonadati</taxon>
        <taxon>Pseudomonadota</taxon>
        <taxon>Gammaproteobacteria</taxon>
        <taxon>Salinisphaerales</taxon>
        <taxon>Salinisphaeraceae</taxon>
        <taxon>Spectribacter</taxon>
    </lineage>
</organism>
<accession>A0ABU3BA77</accession>
<dbReference type="InterPro" id="IPR013762">
    <property type="entry name" value="Integrase-like_cat_sf"/>
</dbReference>
<evidence type="ECO:0000256" key="1">
    <source>
        <dbReference type="ARBA" id="ARBA00023172"/>
    </source>
</evidence>
<dbReference type="CDD" id="cd00397">
    <property type="entry name" value="DNA_BRE_C"/>
    <property type="match status" value="1"/>
</dbReference>
<gene>
    <name evidence="3" type="ORF">RM531_05305</name>
</gene>
<dbReference type="RefSeq" id="WP_311657819.1">
    <property type="nucleotide sequence ID" value="NZ_JAVRHY010000003.1"/>
</dbReference>
<feature type="region of interest" description="Disordered" evidence="2">
    <location>
        <begin position="824"/>
        <end position="851"/>
    </location>
</feature>
<comment type="caution">
    <text evidence="3">The sequence shown here is derived from an EMBL/GenBank/DDBJ whole genome shotgun (WGS) entry which is preliminary data.</text>
</comment>
<dbReference type="InterPro" id="IPR011010">
    <property type="entry name" value="DNA_brk_join_enz"/>
</dbReference>
<feature type="region of interest" description="Disordered" evidence="2">
    <location>
        <begin position="318"/>
        <end position="340"/>
    </location>
</feature>
<dbReference type="Gene3D" id="1.10.443.10">
    <property type="entry name" value="Intergrase catalytic core"/>
    <property type="match status" value="1"/>
</dbReference>
<keyword evidence="1" id="KW-0233">DNA recombination</keyword>
<sequence>MNKRLDRLTDHVGCSKSALVDALYVLRAPRTLTAVIPLAREFRDWRRHHPELASLPDQTDDASRLSLLDAIADLVIEDEELTGASLARYRNPWTPLRPLTGDSVIGELLLTQPAKGVDSPAYTRLAAWLLWQAQRFHVAHTTHQQYADYLLASSQELRKQRHGSRLYNSFLALRHLTDSSNETQLRDLAACGLELNADRSLALTLFARLNRVSGGKERSRLHRYAVDKLGVDETALDTEAARIGALLPQPMALLLTTVWGKHLDLRAGVTRRSGGGSGGRQIGRPRIIRGARLTELHNRADEDEVHAGTVVDFLERSDDATYEDADRDPADDDPEEEDQAEPAFSLFLADRDDLINGYYAAKGMQNAIEYKNAQLPWDRSTLSRSALQTVLALIADTTAGGDRLTHCARLAIGLSLLTGRALMEVARPFIVEGGGRADADNPIVISLQYHRLSIRAGQPKLRNKPASSPFCKPIDQVLTLPLPAGWQPLVAAIGPGQAKQGQAIATRARAYLNGLPATLKVTEKGVRHALVRALGEQSRGDLGLQKLITDGSEANAQNVIHYASYDVARAEHWWRAAAETLVGSLPAGRSAAAPKPYAGAVHAFDTASLRAYFAEIQQRLHTAEANGEWYRVFNLLVLYLSYWLGLGTAGRKTREPVPSVLLAGDWALVADKRRPDGSTDRLVPLTESLREQIRAYVAFADAVSLQSPALNPVVTADGGMAIRLQYIHVSKGAVPFQPKYQEEDEQLTPLPSNWGRKLVRSETTGLAGRFRDAGMGHWARGRHAWHVTSTLDTGGFRRAWLTVQATLEHELGFTVIRPAGVDTDAQRLPGQRPVASAGKSASKPAPSPAKTIDVEPILREADEDKLDRLVDPNRDCPREIALELVRKAVGRYQGTTEDQREIAEAACAFVRQKRRIPLFAMRPRPLFANRFLLNAAGLRTLAYLQKSVLPAFHRDLAQLPSRFAPTNESEQLRRNRVELGRLVMIGIWRLGLTRWALLEAWLQALRAGSPILAVGELRVMIFPVTSETSREPMRRTVLLDVFSAAYLTIERETIRNQLLPPLSPENRESGPKNRRTRVQTAMNTYLRAIGAGRFEVTVAAMTEAAVQWLMCETAPVIAAYARGAVFSEDIDDRELRRLAGLAPRATPQAGEEQALPVFKELDLGATDLPADVAPPVLRALVHHKGRLKSEWQRLIRKYQPASATEHLLCNFALWLLERSRGKGGARFGAHEKRYYVSRVKIVAYAVLGHTIGTSGVIDDSTLAALAEVGREHFPEKVQHGAWFQFHAFLADEQADHAGFTIGRLGQPPERSVSAKILGQHELTALASTIPSAKSGIGNSALRIAAARHVELMATYGMRRSESVGLRGVDWQQDLMRVQAYDDHGLKTAWAERVLPAAFAEPQTRGWLNDAGQANQGRLIDPDASGPVNPDNFHDAINRLIKQVTQDNSLGSHHLRHTLGSRLALTLLHDTACLGGVADELPWVQDLIIDEKRISGLLGNEGDAGQGLRAVAALLGHSHPTTTIRHYVHTLCIALYGALKARDTLDITRSFENRIASRASVQRWVATARDNAVHTADGDARRHEINRLLRDRIERKCADAGIERDETPLPANPAAVDTETSSSATGDAINFDELEAIDRSLRDGQLLRQAAVVGVSKRGLEGLASVPTGKAGSSVPRHPLEQTQPSVWLPPRLAAGTATHAAATLCEWLAALKANRPDDYAWLLDKWIHASERERGRMQLDGPGEVERARGLTDPERVNIQVDQAPVAKQRQTTKVSAAWRMRIKCLDTWRQPITRDTLAIRWVMSHVAAQWIGAVATSE</sequence>